<dbReference type="FunFam" id="1.10.10.10:FF:000001">
    <property type="entry name" value="LysR family transcriptional regulator"/>
    <property type="match status" value="1"/>
</dbReference>
<comment type="caution">
    <text evidence="6">The sequence shown here is derived from an EMBL/GenBank/DDBJ whole genome shotgun (WGS) entry which is preliminary data.</text>
</comment>
<gene>
    <name evidence="6" type="ORF">A9B99_03315</name>
</gene>
<evidence type="ECO:0000256" key="1">
    <source>
        <dbReference type="ARBA" id="ARBA00009437"/>
    </source>
</evidence>
<dbReference type="PANTHER" id="PTHR30537:SF1">
    <property type="entry name" value="HTH-TYPE TRANSCRIPTIONAL REGULATOR PGRR"/>
    <property type="match status" value="1"/>
</dbReference>
<keyword evidence="3" id="KW-0238">DNA-binding</keyword>
<dbReference type="InterPro" id="IPR058163">
    <property type="entry name" value="LysR-type_TF_proteobact-type"/>
</dbReference>
<dbReference type="AlphaFoldDB" id="A0A1B7L8W3"/>
<dbReference type="PROSITE" id="PS50931">
    <property type="entry name" value="HTH_LYSR"/>
    <property type="match status" value="1"/>
</dbReference>
<name>A0A1B7L8W3_9ENTR</name>
<dbReference type="GO" id="GO:0043565">
    <property type="term" value="F:sequence-specific DNA binding"/>
    <property type="evidence" value="ECO:0007669"/>
    <property type="project" value="TreeGrafter"/>
</dbReference>
<dbReference type="Proteomes" id="UP000078225">
    <property type="component" value="Unassembled WGS sequence"/>
</dbReference>
<evidence type="ECO:0000313" key="6">
    <source>
        <dbReference type="EMBL" id="OAT78746.1"/>
    </source>
</evidence>
<evidence type="ECO:0000313" key="7">
    <source>
        <dbReference type="Proteomes" id="UP000078225"/>
    </source>
</evidence>
<keyword evidence="2" id="KW-0805">Transcription regulation</keyword>
<dbReference type="InterPro" id="IPR036388">
    <property type="entry name" value="WH-like_DNA-bd_sf"/>
</dbReference>
<dbReference type="SUPFAM" id="SSF46785">
    <property type="entry name" value="Winged helix' DNA-binding domain"/>
    <property type="match status" value="1"/>
</dbReference>
<reference evidence="7" key="1">
    <citation type="submission" date="2016-05" db="EMBL/GenBank/DDBJ databases">
        <authorList>
            <person name="Behera P."/>
            <person name="Vaishampayan P."/>
            <person name="Singh N."/>
            <person name="Raina V."/>
            <person name="Suar M."/>
            <person name="Pattnaik A."/>
            <person name="Rastogi G."/>
        </authorList>
    </citation>
    <scope>NUCLEOTIDE SEQUENCE [LARGE SCALE GENOMIC DNA]</scope>
    <source>
        <strain evidence="7">MP23</strain>
    </source>
</reference>
<dbReference type="InterPro" id="IPR036390">
    <property type="entry name" value="WH_DNA-bd_sf"/>
</dbReference>
<evidence type="ECO:0000259" key="5">
    <source>
        <dbReference type="PROSITE" id="PS50931"/>
    </source>
</evidence>
<dbReference type="EMBL" id="LYRP01000001">
    <property type="protein sequence ID" value="OAT78746.1"/>
    <property type="molecule type" value="Genomic_DNA"/>
</dbReference>
<dbReference type="Pfam" id="PF00126">
    <property type="entry name" value="HTH_1"/>
    <property type="match status" value="1"/>
</dbReference>
<dbReference type="CDD" id="cd08474">
    <property type="entry name" value="PBP2_CrgA_like_5"/>
    <property type="match status" value="1"/>
</dbReference>
<dbReference type="GO" id="GO:0003700">
    <property type="term" value="F:DNA-binding transcription factor activity"/>
    <property type="evidence" value="ECO:0007669"/>
    <property type="project" value="InterPro"/>
</dbReference>
<dbReference type="InterPro" id="IPR000847">
    <property type="entry name" value="LysR_HTH_N"/>
</dbReference>
<organism evidence="6 7">
    <name type="scientific">Mangrovibacter phragmitis</name>
    <dbReference type="NCBI Taxonomy" id="1691903"/>
    <lineage>
        <taxon>Bacteria</taxon>
        <taxon>Pseudomonadati</taxon>
        <taxon>Pseudomonadota</taxon>
        <taxon>Gammaproteobacteria</taxon>
        <taxon>Enterobacterales</taxon>
        <taxon>Enterobacteriaceae</taxon>
        <taxon>Mangrovibacter</taxon>
    </lineage>
</organism>
<dbReference type="Pfam" id="PF03466">
    <property type="entry name" value="LysR_substrate"/>
    <property type="match status" value="1"/>
</dbReference>
<dbReference type="OrthoDB" id="9813056at2"/>
<evidence type="ECO:0000256" key="4">
    <source>
        <dbReference type="ARBA" id="ARBA00023163"/>
    </source>
</evidence>
<dbReference type="SUPFAM" id="SSF53850">
    <property type="entry name" value="Periplasmic binding protein-like II"/>
    <property type="match status" value="1"/>
</dbReference>
<evidence type="ECO:0000256" key="2">
    <source>
        <dbReference type="ARBA" id="ARBA00023015"/>
    </source>
</evidence>
<dbReference type="Gene3D" id="3.40.190.290">
    <property type="match status" value="1"/>
</dbReference>
<dbReference type="STRING" id="1691903.A9B99_03315"/>
<proteinExistence type="inferred from homology"/>
<accession>A0A1B7L8W3</accession>
<dbReference type="GO" id="GO:0006351">
    <property type="term" value="P:DNA-templated transcription"/>
    <property type="evidence" value="ECO:0007669"/>
    <property type="project" value="TreeGrafter"/>
</dbReference>
<dbReference type="Gene3D" id="1.10.10.10">
    <property type="entry name" value="Winged helix-like DNA-binding domain superfamily/Winged helix DNA-binding domain"/>
    <property type="match status" value="1"/>
</dbReference>
<protein>
    <submittedName>
        <fullName evidence="6">LysR family transcriptional regulator</fullName>
    </submittedName>
</protein>
<evidence type="ECO:0000256" key="3">
    <source>
        <dbReference type="ARBA" id="ARBA00023125"/>
    </source>
</evidence>
<comment type="similarity">
    <text evidence="1">Belongs to the LysR transcriptional regulatory family.</text>
</comment>
<dbReference type="RefSeq" id="WP_064594591.1">
    <property type="nucleotide sequence ID" value="NZ_CP134782.1"/>
</dbReference>
<feature type="domain" description="HTH lysR-type" evidence="5">
    <location>
        <begin position="4"/>
        <end position="61"/>
    </location>
</feature>
<keyword evidence="4" id="KW-0804">Transcription</keyword>
<dbReference type="PANTHER" id="PTHR30537">
    <property type="entry name" value="HTH-TYPE TRANSCRIPTIONAL REGULATOR"/>
    <property type="match status" value="1"/>
</dbReference>
<keyword evidence="7" id="KW-1185">Reference proteome</keyword>
<sequence length="300" mass="32926">MKRPSWSELQAVKTIAEQHSFRLAADVLGLKRSTLSHTIKGLEATLGVRLFHRTTRSVALTDAGEMLLSRLSPLLEEMDELLNDVTASGHQPYGTLRISASDAAISLLLEKVLPAFIQQKPGIEVDLAAQGQLVDIVAQGFDAGIRLIEDVPKDMVAIPLSGPMRFVTVASPGYLASRAKIKHPQDIMQHTCLRQRLPSGKRYHWEYQQNGQQFALDVPGSLTLDNSALMVEAAVSGLGLAYVPERYAQPWVANGQLITLLGDWAISSQGIALYFPQNRHMPVALRLFVDTIKATLQAQD</sequence>
<dbReference type="InterPro" id="IPR005119">
    <property type="entry name" value="LysR_subst-bd"/>
</dbReference>